<organism evidence="1 2">
    <name type="scientific">Candidatus Glassbacteria bacterium RIFCSPLOWO2_12_FULL_58_11</name>
    <dbReference type="NCBI Taxonomy" id="1817867"/>
    <lineage>
        <taxon>Bacteria</taxon>
        <taxon>Candidatus Glassiibacteriota</taxon>
    </lineage>
</organism>
<comment type="caution">
    <text evidence="1">The sequence shown here is derived from an EMBL/GenBank/DDBJ whole genome shotgun (WGS) entry which is preliminary data.</text>
</comment>
<dbReference type="InterPro" id="IPR015943">
    <property type="entry name" value="WD40/YVTN_repeat-like_dom_sf"/>
</dbReference>
<name>A0A1F5YL09_9BACT</name>
<sequence>MLTFYGCSGSGGEKAEPQAASGLPAAWKVIGPGGGGAQFLSTIDPQDPNHVFVRCDMTGAYVTYDGGKSWRMFNLRTVVQDFEFDPGNPNTIYASNSGLYRSDDRGVRWELVYPDPAKGVVERMVGDHADQYLETRDGQRSGRIEKVRVDPADGKRIYLGMPAPMVYSPGAEPRRSGDSVLVVGTDDRGASWRELGRVAGQEILAIFPGSWDGRPEELTVFTDRAAARISIKDGGTTYLKLPEESIQAVEGGKAAKGSVFYLLTPLKESGGTVSGGIYRSGDDGQSWTRLNSGLLDDFPVTNRLPRFAALAVCEGDPAVVYLSCSQYGARTKEGSERHFGIFKTADGGQHWSWVYRASSETVFSANYSGGWMGKSYGPDWGEYPLALGVSPTNPDICWANDFGCTYRTLDGGGSWEQEFSNTLPDESVSTRGMDVTTCYGVHFDPFDPQHIFISYTDIGAFHSFNGGESWFHAIQGVPREWHNTCYWMVFDPEVKGRAWSVWGSGHDLPRPKMFRGGNFDRFVGGVAYSEDAARSWRKSNEGMPPNTVSTHILLDPQSPSDSRTLYVCGFGKGVFKSMDGGKNWVNSSNGLGPNLNAWRLVLLPGGRLILLVARGLENRQVVDGALYASDDQAASWKKLDLPEGVNAPNDLVYDPSDPQRMYLSCWPRTVERTERGGGLLRTEDGGATWKRVFEEDAHVYAAAVDPQNPATVFINTFNSAAFRSEDRGETWHRLQGYNFKWGHRPVPDPHHPGMLYLTTFGGSVFYGPATGVPGAFEDIVDPTFTMWYGKYE</sequence>
<evidence type="ECO:0000313" key="1">
    <source>
        <dbReference type="EMBL" id="OGG00774.1"/>
    </source>
</evidence>
<protein>
    <recommendedName>
        <fullName evidence="3">Sortilin N-terminal domain-containing protein</fullName>
    </recommendedName>
</protein>
<dbReference type="Gene3D" id="2.130.10.10">
    <property type="entry name" value="YVTN repeat-like/Quinoprotein amine dehydrogenase"/>
    <property type="match status" value="3"/>
</dbReference>
<dbReference type="PANTHER" id="PTHR43739:SF5">
    <property type="entry name" value="EXO-ALPHA-SIALIDASE"/>
    <property type="match status" value="1"/>
</dbReference>
<accession>A0A1F5YL09</accession>
<evidence type="ECO:0008006" key="3">
    <source>
        <dbReference type="Google" id="ProtNLM"/>
    </source>
</evidence>
<dbReference type="EMBL" id="MFIX01000242">
    <property type="protein sequence ID" value="OGG00774.1"/>
    <property type="molecule type" value="Genomic_DNA"/>
</dbReference>
<dbReference type="STRING" id="1817867.A3F83_09435"/>
<gene>
    <name evidence="1" type="ORF">A3F83_09435</name>
</gene>
<dbReference type="PANTHER" id="PTHR43739">
    <property type="entry name" value="XYLOGLUCANASE (EUROFUNG)"/>
    <property type="match status" value="1"/>
</dbReference>
<dbReference type="SUPFAM" id="SSF110296">
    <property type="entry name" value="Oligoxyloglucan reducing end-specific cellobiohydrolase"/>
    <property type="match status" value="2"/>
</dbReference>
<dbReference type="InterPro" id="IPR036278">
    <property type="entry name" value="Sialidase_sf"/>
</dbReference>
<dbReference type="Proteomes" id="UP000179129">
    <property type="component" value="Unassembled WGS sequence"/>
</dbReference>
<proteinExistence type="predicted"/>
<dbReference type="AlphaFoldDB" id="A0A1F5YL09"/>
<evidence type="ECO:0000313" key="2">
    <source>
        <dbReference type="Proteomes" id="UP000179129"/>
    </source>
</evidence>
<dbReference type="GO" id="GO:0010411">
    <property type="term" value="P:xyloglucan metabolic process"/>
    <property type="evidence" value="ECO:0007669"/>
    <property type="project" value="TreeGrafter"/>
</dbReference>
<dbReference type="CDD" id="cd15482">
    <property type="entry name" value="Sialidase_non-viral"/>
    <property type="match status" value="1"/>
</dbReference>
<reference evidence="1 2" key="1">
    <citation type="journal article" date="2016" name="Nat. Commun.">
        <title>Thousands of microbial genomes shed light on interconnected biogeochemical processes in an aquifer system.</title>
        <authorList>
            <person name="Anantharaman K."/>
            <person name="Brown C.T."/>
            <person name="Hug L.A."/>
            <person name="Sharon I."/>
            <person name="Castelle C.J."/>
            <person name="Probst A.J."/>
            <person name="Thomas B.C."/>
            <person name="Singh A."/>
            <person name="Wilkins M.J."/>
            <person name="Karaoz U."/>
            <person name="Brodie E.L."/>
            <person name="Williams K.H."/>
            <person name="Hubbard S.S."/>
            <person name="Banfield J.F."/>
        </authorList>
    </citation>
    <scope>NUCLEOTIDE SEQUENCE [LARGE SCALE GENOMIC DNA]</scope>
</reference>
<dbReference type="SUPFAM" id="SSF50939">
    <property type="entry name" value="Sialidases"/>
    <property type="match status" value="1"/>
</dbReference>
<dbReference type="InterPro" id="IPR052025">
    <property type="entry name" value="Xyloglucanase_GH74"/>
</dbReference>